<evidence type="ECO:0000256" key="2">
    <source>
        <dbReference type="ARBA" id="ARBA00023224"/>
    </source>
</evidence>
<feature type="domain" description="Methyl-accepting transducer" evidence="6">
    <location>
        <begin position="261"/>
        <end position="497"/>
    </location>
</feature>
<dbReference type="RefSeq" id="WP_263712458.1">
    <property type="nucleotide sequence ID" value="NZ_JAOWKX010000005.1"/>
</dbReference>
<keyword evidence="2 3" id="KW-0807">Transducer</keyword>
<gene>
    <name evidence="7" type="ORF">OE749_10740</name>
</gene>
<protein>
    <submittedName>
        <fullName evidence="7">Methyl-accepting chemotaxis protein</fullName>
    </submittedName>
</protein>
<feature type="transmembrane region" description="Helical" evidence="5">
    <location>
        <begin position="181"/>
        <end position="200"/>
    </location>
</feature>
<dbReference type="PANTHER" id="PTHR32089">
    <property type="entry name" value="METHYL-ACCEPTING CHEMOTAXIS PROTEIN MCPB"/>
    <property type="match status" value="1"/>
</dbReference>
<evidence type="ECO:0000256" key="3">
    <source>
        <dbReference type="PROSITE-ProRule" id="PRU00284"/>
    </source>
</evidence>
<evidence type="ECO:0000259" key="6">
    <source>
        <dbReference type="PROSITE" id="PS50111"/>
    </source>
</evidence>
<sequence>MKNNSVYSTTMIGYGFILAIVLITAAIQVKNNVSILELSRSFTQDTLPLKEQLQSLERQIKNTQIDAFALYGTVLSSNEFADIFEQRKADIASLSQQVFSNSGKSLALDKELNGLLNNVQRLMGVMAQSSVNWDLARDILMEQQQISERLNQALKQISDNVNMRASDKNEEIANHIVRANMLLAITLASLIGCIALAFVLNKRFIIDPIKSVSSDLHIITRNKDLTHVIHHHSNNELGQLAGDIRSLILTIKDNNHKTTSTVTNLNAEMVEISRVAETTKQQAVEVSKNISVNQENIQRLDERINELSNSCDSVAELGGRSAQSMQECENLVTSTSKSIRALSDDISHSANQLLTLKASGDQVGKVVQSIAEIAEQTNLLALNAAIEAARAGESGRGFAVVADEVRALSGRTFESTNEINDILDSIVKSINNTVSTMEKNQTSANECVDIASKTASSLHDVQENVNDLSRENHRLSDYAKESLNNTEQLRSSAFSLENLGKELRDSSEQNRTSAHKLKQLANNLETVTKEYKS</sequence>
<keyword evidence="5" id="KW-0472">Membrane</keyword>
<feature type="transmembrane region" description="Helical" evidence="5">
    <location>
        <begin position="6"/>
        <end position="27"/>
    </location>
</feature>
<evidence type="ECO:0000313" key="7">
    <source>
        <dbReference type="EMBL" id="MCV2885167.1"/>
    </source>
</evidence>
<keyword evidence="8" id="KW-1185">Reference proteome</keyword>
<comment type="subcellular location">
    <subcellularLocation>
        <location evidence="1">Membrane</location>
    </subcellularLocation>
</comment>
<evidence type="ECO:0000256" key="4">
    <source>
        <dbReference type="SAM" id="Coils"/>
    </source>
</evidence>
<feature type="coiled-coil region" evidence="4">
    <location>
        <begin position="290"/>
        <end position="317"/>
    </location>
</feature>
<comment type="caution">
    <text evidence="7">The sequence shown here is derived from an EMBL/GenBank/DDBJ whole genome shotgun (WGS) entry which is preliminary data.</text>
</comment>
<dbReference type="PROSITE" id="PS50111">
    <property type="entry name" value="CHEMOTAXIS_TRANSDUC_2"/>
    <property type="match status" value="1"/>
</dbReference>
<name>A0ABT3A9A6_9ALTE</name>
<keyword evidence="5" id="KW-0812">Transmembrane</keyword>
<evidence type="ECO:0000256" key="5">
    <source>
        <dbReference type="SAM" id="Phobius"/>
    </source>
</evidence>
<keyword evidence="5" id="KW-1133">Transmembrane helix</keyword>
<reference evidence="7 8" key="1">
    <citation type="submission" date="2022-10" db="EMBL/GenBank/DDBJ databases">
        <title>Aestuariibacter sp. AA17 isolated from Montipora capitata coral fragment.</title>
        <authorList>
            <person name="Emsley S.A."/>
            <person name="Pfannmuller K.M."/>
            <person name="Loughran R.M."/>
            <person name="Shlafstein M."/>
            <person name="Papke E."/>
            <person name="Saw J.H."/>
            <person name="Ushijima B."/>
            <person name="Videau P."/>
        </authorList>
    </citation>
    <scope>NUCLEOTIDE SEQUENCE [LARGE SCALE GENOMIC DNA]</scope>
    <source>
        <strain evidence="7 8">AA17</strain>
    </source>
</reference>
<dbReference type="Pfam" id="PF00015">
    <property type="entry name" value="MCPsignal"/>
    <property type="match status" value="1"/>
</dbReference>
<proteinExistence type="predicted"/>
<dbReference type="Proteomes" id="UP001652504">
    <property type="component" value="Unassembled WGS sequence"/>
</dbReference>
<dbReference type="Gene3D" id="1.10.287.950">
    <property type="entry name" value="Methyl-accepting chemotaxis protein"/>
    <property type="match status" value="1"/>
</dbReference>
<organism evidence="7 8">
    <name type="scientific">Fluctibacter corallii</name>
    <dbReference type="NCBI Taxonomy" id="2984329"/>
    <lineage>
        <taxon>Bacteria</taxon>
        <taxon>Pseudomonadati</taxon>
        <taxon>Pseudomonadota</taxon>
        <taxon>Gammaproteobacteria</taxon>
        <taxon>Alteromonadales</taxon>
        <taxon>Alteromonadaceae</taxon>
        <taxon>Fluctibacter</taxon>
    </lineage>
</organism>
<accession>A0ABT3A9A6</accession>
<dbReference type="SUPFAM" id="SSF58104">
    <property type="entry name" value="Methyl-accepting chemotaxis protein (MCP) signaling domain"/>
    <property type="match status" value="1"/>
</dbReference>
<dbReference type="PANTHER" id="PTHR32089:SF112">
    <property type="entry name" value="LYSOZYME-LIKE PROTEIN-RELATED"/>
    <property type="match status" value="1"/>
</dbReference>
<evidence type="ECO:0000256" key="1">
    <source>
        <dbReference type="ARBA" id="ARBA00004370"/>
    </source>
</evidence>
<keyword evidence="4" id="KW-0175">Coiled coil</keyword>
<evidence type="ECO:0000313" key="8">
    <source>
        <dbReference type="Proteomes" id="UP001652504"/>
    </source>
</evidence>
<dbReference type="InterPro" id="IPR004089">
    <property type="entry name" value="MCPsignal_dom"/>
</dbReference>
<dbReference type="SMART" id="SM00283">
    <property type="entry name" value="MA"/>
    <property type="match status" value="1"/>
</dbReference>
<dbReference type="EMBL" id="JAOWKX010000005">
    <property type="protein sequence ID" value="MCV2885167.1"/>
    <property type="molecule type" value="Genomic_DNA"/>
</dbReference>